<keyword evidence="3" id="KW-1185">Reference proteome</keyword>
<organism evidence="2 3">
    <name type="scientific">Prorocentrum cordatum</name>
    <dbReference type="NCBI Taxonomy" id="2364126"/>
    <lineage>
        <taxon>Eukaryota</taxon>
        <taxon>Sar</taxon>
        <taxon>Alveolata</taxon>
        <taxon>Dinophyceae</taxon>
        <taxon>Prorocentrales</taxon>
        <taxon>Prorocentraceae</taxon>
        <taxon>Prorocentrum</taxon>
    </lineage>
</organism>
<dbReference type="EMBL" id="CAUYUJ010011336">
    <property type="protein sequence ID" value="CAK0831588.1"/>
    <property type="molecule type" value="Genomic_DNA"/>
</dbReference>
<accession>A0ABN9SIS4</accession>
<feature type="compositionally biased region" description="Basic and acidic residues" evidence="1">
    <location>
        <begin position="66"/>
        <end position="76"/>
    </location>
</feature>
<comment type="caution">
    <text evidence="2">The sequence shown here is derived from an EMBL/GenBank/DDBJ whole genome shotgun (WGS) entry which is preliminary data.</text>
</comment>
<name>A0ABN9SIS4_9DINO</name>
<evidence type="ECO:0000313" key="3">
    <source>
        <dbReference type="Proteomes" id="UP001189429"/>
    </source>
</evidence>
<proteinExistence type="predicted"/>
<dbReference type="Proteomes" id="UP001189429">
    <property type="component" value="Unassembled WGS sequence"/>
</dbReference>
<evidence type="ECO:0000256" key="1">
    <source>
        <dbReference type="SAM" id="MobiDB-lite"/>
    </source>
</evidence>
<feature type="region of interest" description="Disordered" evidence="1">
    <location>
        <begin position="1"/>
        <end position="76"/>
    </location>
</feature>
<protein>
    <submittedName>
        <fullName evidence="2">Uncharacterized protein</fullName>
    </submittedName>
</protein>
<sequence length="410" mass="44735">MDVEKTGGSWRPRASSANSKTGGGESSLGEDAGRKTQKAEGGRVARGTAGTEGTAQRPRIRRGGRRRAEAKERKITTKDSGLKELILHPTMLVAQLAQRSRAMWGITARAVLLEESVAVVKAMQTESSSFAQIANDMRSDINKIKQKAKDDKDSDAAAARKHDLDAEQILKDLRNLGPPAPAVFCSMLEALSKEEIGRQNREFLQATLAEMDDQPPTYVRLCKLEGCKQPDTLKIAYALDRTDLQMRIFGSFRAMGATVTVGSAPSGYLEDEVSAWIDLRQCSLAHLATDAHLAVRTDHWPVHRGYQRAQQAAVDVQPRPRATSPRGPEAFAAATPARRVGRLPPAPCDPAEPLVDASLVNSLVDSLVEHERCRAEALEELARQARNPSGADVRVMELEAEVARPRFGSY</sequence>
<gene>
    <name evidence="2" type="ORF">PCOR1329_LOCUS29881</name>
</gene>
<feature type="region of interest" description="Disordered" evidence="1">
    <location>
        <begin position="310"/>
        <end position="332"/>
    </location>
</feature>
<reference evidence="2" key="1">
    <citation type="submission" date="2023-10" db="EMBL/GenBank/DDBJ databases">
        <authorList>
            <person name="Chen Y."/>
            <person name="Shah S."/>
            <person name="Dougan E. K."/>
            <person name="Thang M."/>
            <person name="Chan C."/>
        </authorList>
    </citation>
    <scope>NUCLEOTIDE SEQUENCE [LARGE SCALE GENOMIC DNA]</scope>
</reference>
<evidence type="ECO:0000313" key="2">
    <source>
        <dbReference type="EMBL" id="CAK0831588.1"/>
    </source>
</evidence>
<feature type="compositionally biased region" description="Basic and acidic residues" evidence="1">
    <location>
        <begin position="31"/>
        <end position="43"/>
    </location>
</feature>